<feature type="compositionally biased region" description="Low complexity" evidence="7">
    <location>
        <begin position="1174"/>
        <end position="1189"/>
    </location>
</feature>
<dbReference type="InterPro" id="IPR011989">
    <property type="entry name" value="ARM-like"/>
</dbReference>
<name>A0AAV5RC46_STABA</name>
<feature type="compositionally biased region" description="Basic and acidic residues" evidence="7">
    <location>
        <begin position="1153"/>
        <end position="1173"/>
    </location>
</feature>
<comment type="caution">
    <text evidence="9">The sequence shown here is derived from an EMBL/GenBank/DDBJ whole genome shotgun (WGS) entry which is preliminary data.</text>
</comment>
<accession>A0AAV5RC46</accession>
<keyword evidence="5" id="KW-0539">Nucleus</keyword>
<dbReference type="AlphaFoldDB" id="A0AAV5RC46"/>
<dbReference type="InterPro" id="IPR016024">
    <property type="entry name" value="ARM-type_fold"/>
</dbReference>
<dbReference type="GO" id="GO:0005634">
    <property type="term" value="C:nucleus"/>
    <property type="evidence" value="ECO:0007669"/>
    <property type="project" value="UniProtKB-SubCell"/>
</dbReference>
<protein>
    <submittedName>
        <fullName evidence="9">Condensin subunit</fullName>
    </submittedName>
</protein>
<sequence>MFSLPESCAELEERPDVFWSSNIDDDSCAASLVNDCTIIFDDAFFRRVMDAACPAPNSPSSTTTEWIDILCSAFDNFKIKAQSIENAEHRLLISETLQKLLFICRVHLARFEIECKDQISAQNASQLSELVLKMTDILPTMVMTFEKETTSRRKQLTLLYFEPIMRLLHLEPIAQDSMLIPQIDNFLCLCIKLQDLQGNFEADLVYQLLSYDHAPVVVGEFFVMLAAQYDDQSVLENTLDKLTTTVLEWTDVQNVAIIKRAKLVSGFIKYLSTKSPRSLAWNITIITKFLSSPIMQLRQVVMEVAPPVIQVFLHEESGNDPEAGPLRSQLVFNFLELVQKRVNDTSHFVRLRAVGAILSICDEHALIRKRLEFANIAVEKMVDRTQLVRRQAMRLMKKLIETHPPIMNTLSLSRKLWSNSLKKIEEQVPDLTENQDTLDVSAVEGAGFDKASGIIDDGFLDTVNNRNDKSDTPNQQNIIFNTQSTTKEQLFAAHAFITFTLKFIDLVDSSIELAQILLSSRSKTDNLDAIDLLVYADAFNIDSSTNGIRSIMHLVWAKPDNDETNSVCKAVVDTYRDLFMQAPPQLSAKDQARVIAENLIDLSRNATQGELMSLEKLIELSVTSDYIPVSVVSRLWGLYQTAQPIQISRRRGSALILSMLAKADSSIARGGVEAITRIGLNIVNGEVDIELATHSCSVLRSAIDNEDGIKRLPSDYRLFAEICKVLLLPVCADNPLDLHAKSMQWVHLAKAGLAAIHSMCDCPPKVYTELMKRYTMEIFQSRGNSKFVRKQLFTQSVFLAGEIALLNLMYLERCESEFKQKIRDSAGVNKSTPSGDNEDNEMLGLSNEEDFVDVLKELHEECMLFSDRSLLKPYAQIVIDLCSKEANNPLQGLGEYDSNDKPLGLLVFSATQTLSKFMCVSERYCKQNLPLVVQLMHNHVSSIVRSNFILSLSDISLMYNQLIDAHTEVLYNMLKDPDDKVQRTCIIALTFLILAGQLKVKGKLGEIAKVIVHKNERIAKLATMFFRELATKENAIYNGFLDMLSTLVHDKSLNEEEMKNILSFIAGFIDKDNNVKQIVKKLVDKLHRCDSERQYLAFVTVLSSLPWKMDDETKQLISEGFVLREISDNDDTDMDDGISDESTGAESSDSDTQDEREISKSSKLDEHSEDTKTNSETTSTLTATRAGTGQLADAIEDMRIL</sequence>
<evidence type="ECO:0000256" key="7">
    <source>
        <dbReference type="SAM" id="MobiDB-lite"/>
    </source>
</evidence>
<proteinExistence type="predicted"/>
<dbReference type="Gene3D" id="1.25.10.10">
    <property type="entry name" value="Leucine-rich Repeat Variant"/>
    <property type="match status" value="1"/>
</dbReference>
<dbReference type="PANTHER" id="PTHR14222:SF2">
    <property type="entry name" value="CONDENSIN COMPLEX SUBUNIT 1"/>
    <property type="match status" value="1"/>
</dbReference>
<feature type="domain" description="Condensin complex subunit 1 C-terminal" evidence="8">
    <location>
        <begin position="943"/>
        <end position="1102"/>
    </location>
</feature>
<dbReference type="GO" id="GO:0042393">
    <property type="term" value="F:histone binding"/>
    <property type="evidence" value="ECO:0007669"/>
    <property type="project" value="TreeGrafter"/>
</dbReference>
<dbReference type="EMBL" id="BTGC01000001">
    <property type="protein sequence ID" value="GMM49141.1"/>
    <property type="molecule type" value="Genomic_DNA"/>
</dbReference>
<keyword evidence="2" id="KW-0132">Cell division</keyword>
<evidence type="ECO:0000259" key="8">
    <source>
        <dbReference type="Pfam" id="PF12717"/>
    </source>
</evidence>
<keyword evidence="6" id="KW-0131">Cell cycle</keyword>
<dbReference type="GO" id="GO:0010032">
    <property type="term" value="P:meiotic chromosome condensation"/>
    <property type="evidence" value="ECO:0007669"/>
    <property type="project" value="TreeGrafter"/>
</dbReference>
<evidence type="ECO:0000256" key="5">
    <source>
        <dbReference type="ARBA" id="ARBA00023242"/>
    </source>
</evidence>
<evidence type="ECO:0000256" key="2">
    <source>
        <dbReference type="ARBA" id="ARBA00022618"/>
    </source>
</evidence>
<reference evidence="9 10" key="1">
    <citation type="journal article" date="2023" name="Elife">
        <title>Identification of key yeast species and microbe-microbe interactions impacting larval growth of Drosophila in the wild.</title>
        <authorList>
            <person name="Mure A."/>
            <person name="Sugiura Y."/>
            <person name="Maeda R."/>
            <person name="Honda K."/>
            <person name="Sakurai N."/>
            <person name="Takahashi Y."/>
            <person name="Watada M."/>
            <person name="Katoh T."/>
            <person name="Gotoh A."/>
            <person name="Gotoh Y."/>
            <person name="Taniguchi I."/>
            <person name="Nakamura K."/>
            <person name="Hayashi T."/>
            <person name="Katayama T."/>
            <person name="Uemura T."/>
            <person name="Hattori Y."/>
        </authorList>
    </citation>
    <scope>NUCLEOTIDE SEQUENCE [LARGE SCALE GENOMIC DNA]</scope>
    <source>
        <strain evidence="9 10">SB-73</strain>
    </source>
</reference>
<evidence type="ECO:0000256" key="4">
    <source>
        <dbReference type="ARBA" id="ARBA00023067"/>
    </source>
</evidence>
<feature type="region of interest" description="Disordered" evidence="7">
    <location>
        <begin position="1127"/>
        <end position="1201"/>
    </location>
</feature>
<dbReference type="InterPro" id="IPR026971">
    <property type="entry name" value="CND1/NCAPD3"/>
</dbReference>
<evidence type="ECO:0000313" key="10">
    <source>
        <dbReference type="Proteomes" id="UP001362899"/>
    </source>
</evidence>
<dbReference type="Pfam" id="PF12717">
    <property type="entry name" value="Cnd1"/>
    <property type="match status" value="1"/>
</dbReference>
<evidence type="ECO:0000313" key="9">
    <source>
        <dbReference type="EMBL" id="GMM49141.1"/>
    </source>
</evidence>
<dbReference type="GO" id="GO:0051301">
    <property type="term" value="P:cell division"/>
    <property type="evidence" value="ECO:0007669"/>
    <property type="project" value="UniProtKB-KW"/>
</dbReference>
<dbReference type="InterPro" id="IPR032682">
    <property type="entry name" value="Cnd1_C"/>
</dbReference>
<evidence type="ECO:0000256" key="1">
    <source>
        <dbReference type="ARBA" id="ARBA00004123"/>
    </source>
</evidence>
<keyword evidence="3" id="KW-0498">Mitosis</keyword>
<keyword evidence="4" id="KW-0226">DNA condensation</keyword>
<dbReference type="GO" id="GO:0000779">
    <property type="term" value="C:condensed chromosome, centromeric region"/>
    <property type="evidence" value="ECO:0007669"/>
    <property type="project" value="TreeGrafter"/>
</dbReference>
<dbReference type="Proteomes" id="UP001362899">
    <property type="component" value="Unassembled WGS sequence"/>
</dbReference>
<comment type="subcellular location">
    <subcellularLocation>
        <location evidence="1">Nucleus</location>
    </subcellularLocation>
</comment>
<evidence type="ECO:0000256" key="6">
    <source>
        <dbReference type="ARBA" id="ARBA00023306"/>
    </source>
</evidence>
<feature type="compositionally biased region" description="Acidic residues" evidence="7">
    <location>
        <begin position="1128"/>
        <end position="1139"/>
    </location>
</feature>
<evidence type="ECO:0000256" key="3">
    <source>
        <dbReference type="ARBA" id="ARBA00022776"/>
    </source>
</evidence>
<gene>
    <name evidence="9" type="ORF">DASB73_000990</name>
</gene>
<dbReference type="GO" id="GO:0000796">
    <property type="term" value="C:condensin complex"/>
    <property type="evidence" value="ECO:0007669"/>
    <property type="project" value="TreeGrafter"/>
</dbReference>
<dbReference type="PANTHER" id="PTHR14222">
    <property type="entry name" value="CONDENSIN"/>
    <property type="match status" value="1"/>
</dbReference>
<organism evidence="9 10">
    <name type="scientific">Starmerella bacillaris</name>
    <name type="common">Yeast</name>
    <name type="synonym">Candida zemplinina</name>
    <dbReference type="NCBI Taxonomy" id="1247836"/>
    <lineage>
        <taxon>Eukaryota</taxon>
        <taxon>Fungi</taxon>
        <taxon>Dikarya</taxon>
        <taxon>Ascomycota</taxon>
        <taxon>Saccharomycotina</taxon>
        <taxon>Dipodascomycetes</taxon>
        <taxon>Dipodascales</taxon>
        <taxon>Trichomonascaceae</taxon>
        <taxon>Starmerella</taxon>
    </lineage>
</organism>
<dbReference type="GO" id="GO:0007076">
    <property type="term" value="P:mitotic chromosome condensation"/>
    <property type="evidence" value="ECO:0007669"/>
    <property type="project" value="InterPro"/>
</dbReference>
<dbReference type="SUPFAM" id="SSF48371">
    <property type="entry name" value="ARM repeat"/>
    <property type="match status" value="2"/>
</dbReference>
<keyword evidence="10" id="KW-1185">Reference proteome</keyword>